<organism evidence="11">
    <name type="scientific">Aulacocentrum confusum</name>
    <dbReference type="NCBI Taxonomy" id="2767324"/>
    <lineage>
        <taxon>Eukaryota</taxon>
        <taxon>Metazoa</taxon>
        <taxon>Ecdysozoa</taxon>
        <taxon>Arthropoda</taxon>
        <taxon>Hexapoda</taxon>
        <taxon>Insecta</taxon>
        <taxon>Pterygota</taxon>
        <taxon>Neoptera</taxon>
        <taxon>Endopterygota</taxon>
        <taxon>Hymenoptera</taxon>
        <taxon>Apocrita</taxon>
        <taxon>Ichneumonoidea</taxon>
        <taxon>Braconidae</taxon>
        <taxon>Macrocentrinae</taxon>
        <taxon>Aulacocentrum</taxon>
    </lineage>
</organism>
<evidence type="ECO:0000256" key="1">
    <source>
        <dbReference type="ARBA" id="ARBA00004651"/>
    </source>
</evidence>
<dbReference type="EMBL" id="MT670993">
    <property type="protein sequence ID" value="QNL14997.1"/>
    <property type="molecule type" value="mRNA"/>
</dbReference>
<evidence type="ECO:0000256" key="5">
    <source>
        <dbReference type="ARBA" id="ARBA00022725"/>
    </source>
</evidence>
<keyword evidence="9 10" id="KW-0807">Transducer</keyword>
<proteinExistence type="evidence at transcript level"/>
<protein>
    <recommendedName>
        <fullName evidence="10">Odorant receptor</fullName>
    </recommendedName>
</protein>
<feature type="transmembrane region" description="Helical" evidence="10">
    <location>
        <begin position="284"/>
        <end position="305"/>
    </location>
</feature>
<evidence type="ECO:0000313" key="11">
    <source>
        <dbReference type="EMBL" id="QNL14997.1"/>
    </source>
</evidence>
<name>A0A7G8Z972_9HYME</name>
<dbReference type="InterPro" id="IPR004117">
    <property type="entry name" value="7tm6_olfct_rcpt"/>
</dbReference>
<comment type="caution">
    <text evidence="10">Lacks conserved residue(s) required for the propagation of feature annotation.</text>
</comment>
<keyword evidence="4 10" id="KW-0812">Transmembrane</keyword>
<dbReference type="PANTHER" id="PTHR21137:SF35">
    <property type="entry name" value="ODORANT RECEPTOR 19A-RELATED"/>
    <property type="match status" value="1"/>
</dbReference>
<evidence type="ECO:0000256" key="9">
    <source>
        <dbReference type="ARBA" id="ARBA00023224"/>
    </source>
</evidence>
<dbReference type="GO" id="GO:0005886">
    <property type="term" value="C:plasma membrane"/>
    <property type="evidence" value="ECO:0007669"/>
    <property type="project" value="UniProtKB-SubCell"/>
</dbReference>
<feature type="transmembrane region" description="Helical" evidence="10">
    <location>
        <begin position="62"/>
        <end position="84"/>
    </location>
</feature>
<keyword evidence="5 10" id="KW-0552">Olfaction</keyword>
<keyword evidence="3 10" id="KW-0716">Sensory transduction</keyword>
<dbReference type="PANTHER" id="PTHR21137">
    <property type="entry name" value="ODORANT RECEPTOR"/>
    <property type="match status" value="1"/>
</dbReference>
<dbReference type="GO" id="GO:0005549">
    <property type="term" value="F:odorant binding"/>
    <property type="evidence" value="ECO:0007669"/>
    <property type="project" value="InterPro"/>
</dbReference>
<keyword evidence="7 10" id="KW-0472">Membrane</keyword>
<sequence>MQLAKLSFLLLEIFGIWRPIEWHGVKAWFYDCYTTIMLSIFFTMSTTQLIELIRSLNDAEKFINDGLFVMTIVTACVKCANIIFKRTQIIALDKTLKKYPFAPEDEEEILIKKKSNDLIQWIALIYGISVYVSLTTMTVRSFLVDTPKHAFPFSAWLPYNCDSGFAYWITFICQHIADIMAATVDIGSGSMLSACMLQACAQIKIVLHRLKKLCLDVEKIKINEGYIIEQCIKHHLDTINFAEKVNGIFTYSIMLQYSVSSVIICACIFQLSHVPIFSSAFTSIGLYLGCMLLQIFNLCFFGTVISHQSAEMCSNLYDLDWTSLSILGQKSLFTMMVRASKPIRFSSGYIFVLSLESFTSLLKLSYSTYNLLQHTSQS</sequence>
<comment type="subcellular location">
    <subcellularLocation>
        <location evidence="1 10">Cell membrane</location>
        <topology evidence="1 10">Multi-pass membrane protein</topology>
    </subcellularLocation>
</comment>
<evidence type="ECO:0000256" key="4">
    <source>
        <dbReference type="ARBA" id="ARBA00022692"/>
    </source>
</evidence>
<keyword evidence="2" id="KW-1003">Cell membrane</keyword>
<feature type="transmembrane region" description="Helical" evidence="10">
    <location>
        <begin position="118"/>
        <end position="139"/>
    </location>
</feature>
<evidence type="ECO:0000256" key="10">
    <source>
        <dbReference type="RuleBase" id="RU351113"/>
    </source>
</evidence>
<evidence type="ECO:0000256" key="7">
    <source>
        <dbReference type="ARBA" id="ARBA00023136"/>
    </source>
</evidence>
<evidence type="ECO:0000256" key="3">
    <source>
        <dbReference type="ARBA" id="ARBA00022606"/>
    </source>
</evidence>
<dbReference type="AlphaFoldDB" id="A0A7G8Z972"/>
<feature type="transmembrane region" description="Helical" evidence="10">
    <location>
        <begin position="248"/>
        <end position="272"/>
    </location>
</feature>
<keyword evidence="6 10" id="KW-1133">Transmembrane helix</keyword>
<reference evidence="11" key="1">
    <citation type="submission" date="2020-06" db="EMBL/GenBank/DDBJ databases">
        <authorList>
            <person name="Sheng S."/>
        </authorList>
    </citation>
    <scope>NUCLEOTIDE SEQUENCE</scope>
    <source>
        <tissue evidence="11">Antenna</tissue>
    </source>
</reference>
<comment type="similarity">
    <text evidence="10">Belongs to the insect chemoreceptor superfamily. Heteromeric odorant receptor channel (TC 1.A.69) family.</text>
</comment>
<evidence type="ECO:0000256" key="6">
    <source>
        <dbReference type="ARBA" id="ARBA00022989"/>
    </source>
</evidence>
<dbReference type="GO" id="GO:0004984">
    <property type="term" value="F:olfactory receptor activity"/>
    <property type="evidence" value="ECO:0007669"/>
    <property type="project" value="InterPro"/>
</dbReference>
<evidence type="ECO:0000256" key="2">
    <source>
        <dbReference type="ARBA" id="ARBA00022475"/>
    </source>
</evidence>
<evidence type="ECO:0000256" key="8">
    <source>
        <dbReference type="ARBA" id="ARBA00023170"/>
    </source>
</evidence>
<dbReference type="GO" id="GO:0007165">
    <property type="term" value="P:signal transduction"/>
    <property type="evidence" value="ECO:0007669"/>
    <property type="project" value="UniProtKB-KW"/>
</dbReference>
<gene>
    <name evidence="11" type="primary">OR53</name>
</gene>
<dbReference type="Pfam" id="PF02949">
    <property type="entry name" value="7tm_6"/>
    <property type="match status" value="1"/>
</dbReference>
<keyword evidence="8 10" id="KW-0675">Receptor</keyword>
<accession>A0A7G8Z972</accession>